<dbReference type="PANTHER" id="PTHR38839:SF2">
    <property type="entry name" value="TRANSCRIPTIONAL REGULATOR WHIB7-RELATED"/>
    <property type="match status" value="1"/>
</dbReference>
<organism evidence="12">
    <name type="scientific">freshwater metagenome</name>
    <dbReference type="NCBI Taxonomy" id="449393"/>
    <lineage>
        <taxon>unclassified sequences</taxon>
        <taxon>metagenomes</taxon>
        <taxon>ecological metagenomes</taxon>
    </lineage>
</organism>
<dbReference type="GO" id="GO:0046872">
    <property type="term" value="F:metal ion binding"/>
    <property type="evidence" value="ECO:0007669"/>
    <property type="project" value="UniProtKB-KW"/>
</dbReference>
<evidence type="ECO:0000313" key="15">
    <source>
        <dbReference type="EMBL" id="CAB4843788.1"/>
    </source>
</evidence>
<evidence type="ECO:0000256" key="7">
    <source>
        <dbReference type="ARBA" id="ARBA00023015"/>
    </source>
</evidence>
<keyword evidence="4" id="KW-0479">Metal-binding</keyword>
<keyword evidence="3" id="KW-0004">4Fe-4S</keyword>
<evidence type="ECO:0000256" key="8">
    <source>
        <dbReference type="ARBA" id="ARBA00023125"/>
    </source>
</evidence>
<dbReference type="EMBL" id="CAFBOJ010000032">
    <property type="protein sequence ID" value="CAB4975516.1"/>
    <property type="molecule type" value="Genomic_DNA"/>
</dbReference>
<evidence type="ECO:0000256" key="1">
    <source>
        <dbReference type="ARBA" id="ARBA00001966"/>
    </source>
</evidence>
<dbReference type="EMBL" id="CAEZYB010000125">
    <property type="protein sequence ID" value="CAB4711490.1"/>
    <property type="molecule type" value="Genomic_DNA"/>
</dbReference>
<evidence type="ECO:0000313" key="17">
    <source>
        <dbReference type="EMBL" id="CAB5054547.1"/>
    </source>
</evidence>
<dbReference type="HAMAP" id="MF_01479">
    <property type="entry name" value="WhiB"/>
    <property type="match status" value="1"/>
</dbReference>
<evidence type="ECO:0000313" key="12">
    <source>
        <dbReference type="EMBL" id="CAB4711490.1"/>
    </source>
</evidence>
<evidence type="ECO:0000313" key="13">
    <source>
        <dbReference type="EMBL" id="CAB4779070.1"/>
    </source>
</evidence>
<gene>
    <name evidence="12" type="ORF">UFOPK2646_01001</name>
    <name evidence="13" type="ORF">UFOPK2907_01037</name>
    <name evidence="14" type="ORF">UFOPK3197_00776</name>
    <name evidence="15" type="ORF">UFOPK3241_00926</name>
    <name evidence="16" type="ORF">UFOPK3937_00430</name>
    <name evidence="17" type="ORF">UFOPK4265_00979</name>
    <name evidence="18" type="ORF">UFOPK4401_00653</name>
</gene>
<comment type="similarity">
    <text evidence="2">Belongs to the WhiB family.</text>
</comment>
<dbReference type="PANTHER" id="PTHR38839">
    <property type="entry name" value="TRANSCRIPTIONAL REGULATOR WHID-RELATED"/>
    <property type="match status" value="1"/>
</dbReference>
<keyword evidence="9" id="KW-1015">Disulfide bond</keyword>
<comment type="cofactor">
    <cofactor evidence="1">
        <name>[4Fe-4S] cluster</name>
        <dbReference type="ChEBI" id="CHEBI:49883"/>
    </cofactor>
</comment>
<dbReference type="GO" id="GO:0003677">
    <property type="term" value="F:DNA binding"/>
    <property type="evidence" value="ECO:0007669"/>
    <property type="project" value="UniProtKB-KW"/>
</dbReference>
<dbReference type="EMBL" id="CAFBQK010000131">
    <property type="protein sequence ID" value="CAB5054547.1"/>
    <property type="molecule type" value="Genomic_DNA"/>
</dbReference>
<proteinExistence type="inferred from homology"/>
<dbReference type="PROSITE" id="PS51674">
    <property type="entry name" value="4FE4S_WBL"/>
    <property type="match status" value="1"/>
</dbReference>
<evidence type="ECO:0000313" key="18">
    <source>
        <dbReference type="EMBL" id="CAB5074795.1"/>
    </source>
</evidence>
<keyword evidence="7" id="KW-0805">Transcription regulation</keyword>
<dbReference type="AlphaFoldDB" id="A0A6J6QI28"/>
<evidence type="ECO:0000256" key="10">
    <source>
        <dbReference type="ARBA" id="ARBA00023163"/>
    </source>
</evidence>
<feature type="domain" description="4Fe-4S Wbl-type" evidence="11">
    <location>
        <begin position="38"/>
        <end position="95"/>
    </location>
</feature>
<dbReference type="EMBL" id="CAEZZR010000099">
    <property type="protein sequence ID" value="CAB4779070.1"/>
    <property type="molecule type" value="Genomic_DNA"/>
</dbReference>
<keyword evidence="8" id="KW-0238">DNA-binding</keyword>
<dbReference type="GO" id="GO:0051539">
    <property type="term" value="F:4 iron, 4 sulfur cluster binding"/>
    <property type="evidence" value="ECO:0007669"/>
    <property type="project" value="UniProtKB-KW"/>
</dbReference>
<dbReference type="GO" id="GO:0047134">
    <property type="term" value="F:protein-disulfide reductase [NAD(P)H] activity"/>
    <property type="evidence" value="ECO:0007669"/>
    <property type="project" value="TreeGrafter"/>
</dbReference>
<dbReference type="Pfam" id="PF02467">
    <property type="entry name" value="Whib"/>
    <property type="match status" value="1"/>
</dbReference>
<name>A0A6J6QI28_9ZZZZ</name>
<evidence type="ECO:0000313" key="14">
    <source>
        <dbReference type="EMBL" id="CAB4829533.1"/>
    </source>
</evidence>
<protein>
    <submittedName>
        <fullName evidence="12">Unannotated protein</fullName>
    </submittedName>
</protein>
<accession>A0A6J6QI28</accession>
<dbReference type="EMBL" id="CAFBRB010000058">
    <property type="protein sequence ID" value="CAB5074795.1"/>
    <property type="molecule type" value="Genomic_DNA"/>
</dbReference>
<dbReference type="InterPro" id="IPR034768">
    <property type="entry name" value="4FE4S_WBL"/>
</dbReference>
<evidence type="ECO:0000256" key="2">
    <source>
        <dbReference type="ARBA" id="ARBA00006597"/>
    </source>
</evidence>
<keyword evidence="5" id="KW-0408">Iron</keyword>
<evidence type="ECO:0000256" key="6">
    <source>
        <dbReference type="ARBA" id="ARBA00023014"/>
    </source>
</evidence>
<keyword evidence="10" id="KW-0804">Transcription</keyword>
<evidence type="ECO:0000259" key="11">
    <source>
        <dbReference type="PROSITE" id="PS51674"/>
    </source>
</evidence>
<dbReference type="EMBL" id="CAFABI010000078">
    <property type="protein sequence ID" value="CAB4829533.1"/>
    <property type="molecule type" value="Genomic_DNA"/>
</dbReference>
<keyword evidence="6" id="KW-0411">Iron-sulfur</keyword>
<evidence type="ECO:0000256" key="9">
    <source>
        <dbReference type="ARBA" id="ARBA00023157"/>
    </source>
</evidence>
<evidence type="ECO:0000256" key="5">
    <source>
        <dbReference type="ARBA" id="ARBA00023004"/>
    </source>
</evidence>
<dbReference type="EMBL" id="CAFAZX010000051">
    <property type="protein sequence ID" value="CAB4843788.1"/>
    <property type="molecule type" value="Genomic_DNA"/>
</dbReference>
<evidence type="ECO:0000256" key="4">
    <source>
        <dbReference type="ARBA" id="ARBA00022723"/>
    </source>
</evidence>
<sequence>MTVLFSELLVPGWAQDGQMSGLGDVTGAYGSDIAFTLPCHNADPEIFFSDKAEIINVAKSLCGACPVRTQCLDAALSRNEPCGVWGGELFEDGSVIARKRTVGRPRLDQSDAA</sequence>
<evidence type="ECO:0000313" key="16">
    <source>
        <dbReference type="EMBL" id="CAB4975516.1"/>
    </source>
</evidence>
<reference evidence="12" key="1">
    <citation type="submission" date="2020-05" db="EMBL/GenBank/DDBJ databases">
        <authorList>
            <person name="Chiriac C."/>
            <person name="Salcher M."/>
            <person name="Ghai R."/>
            <person name="Kavagutti S V."/>
        </authorList>
    </citation>
    <scope>NUCLEOTIDE SEQUENCE</scope>
</reference>
<dbReference type="InterPro" id="IPR003482">
    <property type="entry name" value="Whib"/>
</dbReference>
<dbReference type="GO" id="GO:0045454">
    <property type="term" value="P:cell redox homeostasis"/>
    <property type="evidence" value="ECO:0007669"/>
    <property type="project" value="TreeGrafter"/>
</dbReference>
<dbReference type="GO" id="GO:0045892">
    <property type="term" value="P:negative regulation of DNA-templated transcription"/>
    <property type="evidence" value="ECO:0007669"/>
    <property type="project" value="TreeGrafter"/>
</dbReference>
<evidence type="ECO:0000256" key="3">
    <source>
        <dbReference type="ARBA" id="ARBA00022485"/>
    </source>
</evidence>